<sequence>SGSLHKFFIQVYNNKSEASILVSEALKIGTLKHFRGGKFFCRACSRSLEYNSLQLLATHLLMVEHQYRVKRGSNEIPTAESDRQALHESLSTEKEKRNVV</sequence>
<organism evidence="2 3">
    <name type="scientific">Meganyctiphanes norvegica</name>
    <name type="common">Northern krill</name>
    <name type="synonym">Thysanopoda norvegica</name>
    <dbReference type="NCBI Taxonomy" id="48144"/>
    <lineage>
        <taxon>Eukaryota</taxon>
        <taxon>Metazoa</taxon>
        <taxon>Ecdysozoa</taxon>
        <taxon>Arthropoda</taxon>
        <taxon>Crustacea</taxon>
        <taxon>Multicrustacea</taxon>
        <taxon>Malacostraca</taxon>
        <taxon>Eumalacostraca</taxon>
        <taxon>Eucarida</taxon>
        <taxon>Euphausiacea</taxon>
        <taxon>Euphausiidae</taxon>
        <taxon>Meganyctiphanes</taxon>
    </lineage>
</organism>
<evidence type="ECO:0000313" key="3">
    <source>
        <dbReference type="Proteomes" id="UP001497623"/>
    </source>
</evidence>
<comment type="caution">
    <text evidence="2">The sequence shown here is derived from an EMBL/GenBank/DDBJ whole genome shotgun (WGS) entry which is preliminary data.</text>
</comment>
<dbReference type="AlphaFoldDB" id="A0AAV2SLF9"/>
<gene>
    <name evidence="2" type="ORF">MNOR_LOCUS37766</name>
</gene>
<proteinExistence type="predicted"/>
<keyword evidence="3" id="KW-1185">Reference proteome</keyword>
<dbReference type="Proteomes" id="UP001497623">
    <property type="component" value="Unassembled WGS sequence"/>
</dbReference>
<evidence type="ECO:0000256" key="1">
    <source>
        <dbReference type="SAM" id="MobiDB-lite"/>
    </source>
</evidence>
<protein>
    <submittedName>
        <fullName evidence="2">Uncharacterized protein</fullName>
    </submittedName>
</protein>
<accession>A0AAV2SLF9</accession>
<name>A0AAV2SLF9_MEGNR</name>
<feature type="non-terminal residue" evidence="2">
    <location>
        <position position="100"/>
    </location>
</feature>
<reference evidence="2 3" key="1">
    <citation type="submission" date="2024-05" db="EMBL/GenBank/DDBJ databases">
        <authorList>
            <person name="Wallberg A."/>
        </authorList>
    </citation>
    <scope>NUCLEOTIDE SEQUENCE [LARGE SCALE GENOMIC DNA]</scope>
</reference>
<feature type="non-terminal residue" evidence="2">
    <location>
        <position position="1"/>
    </location>
</feature>
<evidence type="ECO:0000313" key="2">
    <source>
        <dbReference type="EMBL" id="CAL4203261.1"/>
    </source>
</evidence>
<feature type="compositionally biased region" description="Basic and acidic residues" evidence="1">
    <location>
        <begin position="80"/>
        <end position="100"/>
    </location>
</feature>
<feature type="region of interest" description="Disordered" evidence="1">
    <location>
        <begin position="73"/>
        <end position="100"/>
    </location>
</feature>
<dbReference type="EMBL" id="CAXKWB010079187">
    <property type="protein sequence ID" value="CAL4203261.1"/>
    <property type="molecule type" value="Genomic_DNA"/>
</dbReference>